<organism evidence="1 2">
    <name type="scientific">Cyprinus carpio carpio</name>
    <dbReference type="NCBI Taxonomy" id="630221"/>
    <lineage>
        <taxon>Eukaryota</taxon>
        <taxon>Metazoa</taxon>
        <taxon>Chordata</taxon>
        <taxon>Craniata</taxon>
        <taxon>Vertebrata</taxon>
        <taxon>Euteleostomi</taxon>
        <taxon>Actinopterygii</taxon>
        <taxon>Neopterygii</taxon>
        <taxon>Teleostei</taxon>
        <taxon>Ostariophysi</taxon>
        <taxon>Cypriniformes</taxon>
        <taxon>Cyprinidae</taxon>
        <taxon>Cyprininae</taxon>
        <taxon>Cyprinus</taxon>
    </lineage>
</organism>
<reference evidence="1" key="2">
    <citation type="submission" date="2025-09" db="UniProtKB">
        <authorList>
            <consortium name="Ensembl"/>
        </authorList>
    </citation>
    <scope>IDENTIFICATION</scope>
</reference>
<sequence>MEGNVAFNHWMYRHHFIFKERHGKNVTVQCNLCLPRINLLSTASDSTSNLKKHLQIFPEVRPLVWKYFEICAQDTGSHSALEVQSYMSEAPIAGSKQPTAQNKSPFPVLTEAAGTMLCSTGGAQTWMSRLCQEQALPEMCKLKDLLSQNKLNWSIQIYVCITQSKMNSLIFKFVVEDVQSFSVLEQPAFRKVIETLSGGKRVMSRKTFVARFEAAYDRMKDDLKAKLDTVQSVCTTADLWSSHNRSYFGMTCHWLEDNLERRSVALACTQIRGRHTYETVAVKIQEIHASYNIEYKVRATGTDNGSNFVKAFKEFSSGKDCEVVESHFEDLGSILCEEEMGGELSYFLPPHQRCAAHTLNLIASKDLVEAISKVPVGRLHNSAVAKCAALWNKAHHSTVAADAVLSIANMKLLVPCVTRWNSEYSAVQKVVSLTDSQLTYLKEYVDVLKPVATALDILQGEQKCYLGIVIPTLLTLKRKLQEKISNTQFFSEIIDTTVKAVDSRFKQLFDSVDAKLATMTVPQFRLWWLPESEREHLRAKLIDEVSQLYHHTATSDNTGETANEEEFFSYGPQRSGRDGQQEAVEEVQKYLDGTNKELTCLNEFPGVKKIFIKFNTTLLSSAPVERLFSHGGNILTAKRSSLSDEHFEQVLLLRYNSNICTSAFKKSMNYT</sequence>
<dbReference type="PANTHER" id="PTHR47501:SF6">
    <property type="match status" value="1"/>
</dbReference>
<dbReference type="OMA" id="WISEYSA"/>
<evidence type="ECO:0000313" key="2">
    <source>
        <dbReference type="Proteomes" id="UP001108240"/>
    </source>
</evidence>
<reference evidence="1" key="1">
    <citation type="submission" date="2025-08" db="UniProtKB">
        <authorList>
            <consortium name="Ensembl"/>
        </authorList>
    </citation>
    <scope>IDENTIFICATION</scope>
</reference>
<proteinExistence type="predicted"/>
<dbReference type="PANTHER" id="PTHR47501">
    <property type="entry name" value="TRANSPOSASE-RELATED"/>
    <property type="match status" value="1"/>
</dbReference>
<protein>
    <recommendedName>
        <fullName evidence="3">BED-type domain-containing protein</fullName>
    </recommendedName>
</protein>
<evidence type="ECO:0000313" key="1">
    <source>
        <dbReference type="Ensembl" id="ENSCCRP00000099477.1"/>
    </source>
</evidence>
<evidence type="ECO:0008006" key="3">
    <source>
        <dbReference type="Google" id="ProtNLM"/>
    </source>
</evidence>
<dbReference type="Ensembl" id="ENSCCRT00000135909.1">
    <property type="protein sequence ID" value="ENSCCRP00000099477.1"/>
    <property type="gene ID" value="ENSCCRG00000063231.1"/>
</dbReference>
<accession>A0A9J7WWE2</accession>
<dbReference type="Proteomes" id="UP001108240">
    <property type="component" value="Unplaced"/>
</dbReference>
<dbReference type="InterPro" id="IPR012337">
    <property type="entry name" value="RNaseH-like_sf"/>
</dbReference>
<dbReference type="GeneTree" id="ENSGT00530000064692"/>
<dbReference type="AlphaFoldDB" id="A0A9J7WWE2"/>
<name>A0A9J7WWE2_CYPCA</name>
<keyword evidence="2" id="KW-1185">Reference proteome</keyword>
<dbReference type="SUPFAM" id="SSF53098">
    <property type="entry name" value="Ribonuclease H-like"/>
    <property type="match status" value="1"/>
</dbReference>